<dbReference type="EMBL" id="LHPM01000019">
    <property type="protein sequence ID" value="OAL61814.1"/>
    <property type="molecule type" value="Genomic_DNA"/>
</dbReference>
<name>A0A178EP27_TRIRU</name>
<comment type="caution">
    <text evidence="1">The sequence shown here is derived from an EMBL/GenBank/DDBJ whole genome shotgun (WGS) entry which is preliminary data.</text>
</comment>
<accession>A0A178EP27</accession>
<proteinExistence type="predicted"/>
<evidence type="ECO:0000313" key="2">
    <source>
        <dbReference type="Proteomes" id="UP000243015"/>
    </source>
</evidence>
<dbReference type="Proteomes" id="UP000243015">
    <property type="component" value="Unassembled WGS sequence"/>
</dbReference>
<organism evidence="1 2">
    <name type="scientific">Trichophyton rubrum</name>
    <name type="common">Athlete's foot fungus</name>
    <name type="synonym">Epidermophyton rubrum</name>
    <dbReference type="NCBI Taxonomy" id="5551"/>
    <lineage>
        <taxon>Eukaryota</taxon>
        <taxon>Fungi</taxon>
        <taxon>Dikarya</taxon>
        <taxon>Ascomycota</taxon>
        <taxon>Pezizomycotina</taxon>
        <taxon>Eurotiomycetes</taxon>
        <taxon>Eurotiomycetidae</taxon>
        <taxon>Onygenales</taxon>
        <taxon>Arthrodermataceae</taxon>
        <taxon>Trichophyton</taxon>
    </lineage>
</organism>
<gene>
    <name evidence="1" type="ORF">A7C99_6383</name>
</gene>
<sequence length="98" mass="10029">MLAVEVDGFEVGRPGGKIVGAVTVVDGGGGGGGATVVWLIVDTFVIVDDGSVTITVIVVTSRQPSATQVYPGVQQPPPKLAGHVVYPLGQEMSWPEQS</sequence>
<evidence type="ECO:0000313" key="1">
    <source>
        <dbReference type="EMBL" id="OAL61814.1"/>
    </source>
</evidence>
<dbReference type="AlphaFoldDB" id="A0A178EP27"/>
<protein>
    <submittedName>
        <fullName evidence="1">Uncharacterized protein</fullName>
    </submittedName>
</protein>
<reference evidence="1 2" key="1">
    <citation type="submission" date="2016-05" db="EMBL/GenBank/DDBJ databases">
        <title>Genome sequencing of Trichophyton rubrum CMCC(F)T1i isolated from hair.</title>
        <authorList>
            <person name="Zhan P."/>
            <person name="Tao Y."/>
            <person name="Liu W."/>
        </authorList>
    </citation>
    <scope>NUCLEOTIDE SEQUENCE [LARGE SCALE GENOMIC DNA]</scope>
    <source>
        <strain evidence="2">CMCC(F)T1i</strain>
    </source>
</reference>